<name>A0A8J2KMH9_9HEXA</name>
<keyword evidence="1" id="KW-0472">Membrane</keyword>
<evidence type="ECO:0000313" key="2">
    <source>
        <dbReference type="EMBL" id="CAG7816186.1"/>
    </source>
</evidence>
<keyword evidence="1" id="KW-1133">Transmembrane helix</keyword>
<dbReference type="EMBL" id="CAJVCH010363179">
    <property type="protein sequence ID" value="CAG7816186.1"/>
    <property type="molecule type" value="Genomic_DNA"/>
</dbReference>
<accession>A0A8J2KMH9</accession>
<feature type="transmembrane region" description="Helical" evidence="1">
    <location>
        <begin position="20"/>
        <end position="38"/>
    </location>
</feature>
<evidence type="ECO:0000256" key="1">
    <source>
        <dbReference type="SAM" id="Phobius"/>
    </source>
</evidence>
<gene>
    <name evidence="2" type="ORF">AFUS01_LOCUS26816</name>
</gene>
<comment type="caution">
    <text evidence="2">The sequence shown here is derived from an EMBL/GenBank/DDBJ whole genome shotgun (WGS) entry which is preliminary data.</text>
</comment>
<protein>
    <submittedName>
        <fullName evidence="2">Uncharacterized protein</fullName>
    </submittedName>
</protein>
<organism evidence="2 3">
    <name type="scientific">Allacma fusca</name>
    <dbReference type="NCBI Taxonomy" id="39272"/>
    <lineage>
        <taxon>Eukaryota</taxon>
        <taxon>Metazoa</taxon>
        <taxon>Ecdysozoa</taxon>
        <taxon>Arthropoda</taxon>
        <taxon>Hexapoda</taxon>
        <taxon>Collembola</taxon>
        <taxon>Symphypleona</taxon>
        <taxon>Sminthuridae</taxon>
        <taxon>Allacma</taxon>
    </lineage>
</organism>
<dbReference type="AlphaFoldDB" id="A0A8J2KMH9"/>
<keyword evidence="1" id="KW-0812">Transmembrane</keyword>
<keyword evidence="3" id="KW-1185">Reference proteome</keyword>
<reference evidence="2" key="1">
    <citation type="submission" date="2021-06" db="EMBL/GenBank/DDBJ databases">
        <authorList>
            <person name="Hodson N. C."/>
            <person name="Mongue J. A."/>
            <person name="Jaron S. K."/>
        </authorList>
    </citation>
    <scope>NUCLEOTIDE SEQUENCE</scope>
</reference>
<dbReference type="Proteomes" id="UP000708208">
    <property type="component" value="Unassembled WGS sequence"/>
</dbReference>
<evidence type="ECO:0000313" key="3">
    <source>
        <dbReference type="Proteomes" id="UP000708208"/>
    </source>
</evidence>
<sequence length="99" mass="11011">MNLSKLSFETPFALCSINGSKISTFVCALVLLLVFANATRLFERGDKSGTEDVKVPSSVIHRVKRQWTPWEDASHFRRGRFQHSSLSSSGSVTHSRGRG</sequence>
<proteinExistence type="predicted"/>